<gene>
    <name evidence="1" type="ORF">SAMN05216215_101418</name>
</gene>
<name>A0A1H3DXZ8_9PSEU</name>
<proteinExistence type="predicted"/>
<reference evidence="2" key="1">
    <citation type="submission" date="2016-10" db="EMBL/GenBank/DDBJ databases">
        <authorList>
            <person name="Varghese N."/>
            <person name="Submissions S."/>
        </authorList>
    </citation>
    <scope>NUCLEOTIDE SEQUENCE [LARGE SCALE GENOMIC DNA]</scope>
    <source>
        <strain evidence="2">CGMCC 4.3530</strain>
    </source>
</reference>
<dbReference type="AlphaFoldDB" id="A0A1H3DXZ8"/>
<evidence type="ECO:0008006" key="3">
    <source>
        <dbReference type="Google" id="ProtNLM"/>
    </source>
</evidence>
<sequence>MSVAPKDSQPGPVVPGTEFARAQAVADAVLYEGYLLYPYRRSSGKNRVRWQFGIVAPRRWVEADGPVPPVVAGSVESWQQQTECLFHVRGGQEEAEADIRLRFLRVVLRTAERAVDGGFVPVDSLDADGTRHLSTEEAAPQQFDLHARLPELLDGGCAREIRLPAATEIEPLGDSGRILRRSETVAASLSASAERVGDGTYRLRVRVENLDRGVDEDASRPAALRHSLVATHVLISGRGLEFCSMMDPPGEVSAAVAASRNIHAFPVLIGDDADLVLSSPILLPDHPEVAPESPGDLHDATEIDEMLSLLTLALTDAEKSEARATDPRAAEILDRVDGMPSEVLARLHGTMRSLRDTTGARGEGS</sequence>
<evidence type="ECO:0000313" key="1">
    <source>
        <dbReference type="EMBL" id="SDX71315.1"/>
    </source>
</evidence>
<dbReference type="EMBL" id="FNOK01000014">
    <property type="protein sequence ID" value="SDX71315.1"/>
    <property type="molecule type" value="Genomic_DNA"/>
</dbReference>
<protein>
    <recommendedName>
        <fullName evidence="3">Hydrogenase maturation protease</fullName>
    </recommendedName>
</protein>
<dbReference type="STRING" id="418495.SAMN05216215_101418"/>
<accession>A0A1H3DXZ8</accession>
<dbReference type="RefSeq" id="WP_143060978.1">
    <property type="nucleotide sequence ID" value="NZ_FNOK01000014.1"/>
</dbReference>
<dbReference type="OrthoDB" id="264096at2"/>
<evidence type="ECO:0000313" key="2">
    <source>
        <dbReference type="Proteomes" id="UP000199529"/>
    </source>
</evidence>
<keyword evidence="2" id="KW-1185">Reference proteome</keyword>
<organism evidence="1 2">
    <name type="scientific">Saccharopolyspora shandongensis</name>
    <dbReference type="NCBI Taxonomy" id="418495"/>
    <lineage>
        <taxon>Bacteria</taxon>
        <taxon>Bacillati</taxon>
        <taxon>Actinomycetota</taxon>
        <taxon>Actinomycetes</taxon>
        <taxon>Pseudonocardiales</taxon>
        <taxon>Pseudonocardiaceae</taxon>
        <taxon>Saccharopolyspora</taxon>
    </lineage>
</organism>
<dbReference type="Proteomes" id="UP000199529">
    <property type="component" value="Unassembled WGS sequence"/>
</dbReference>